<dbReference type="SUPFAM" id="SSF54427">
    <property type="entry name" value="NTF2-like"/>
    <property type="match status" value="1"/>
</dbReference>
<dbReference type="RefSeq" id="WP_141301884.1">
    <property type="nucleotide sequence ID" value="NZ_BJMN01000058.1"/>
</dbReference>
<evidence type="ECO:0000313" key="2">
    <source>
        <dbReference type="EMBL" id="GEB61475.1"/>
    </source>
</evidence>
<dbReference type="InterPro" id="IPR032710">
    <property type="entry name" value="NTF2-like_dom_sf"/>
</dbReference>
<dbReference type="Proteomes" id="UP000315226">
    <property type="component" value="Unassembled WGS sequence"/>
</dbReference>
<keyword evidence="3" id="KW-1185">Reference proteome</keyword>
<dbReference type="OrthoDB" id="9130903at2"/>
<dbReference type="Gene3D" id="3.10.450.50">
    <property type="match status" value="1"/>
</dbReference>
<name>A0A4Y3RVN0_9ACTN</name>
<dbReference type="InterPro" id="IPR037401">
    <property type="entry name" value="SnoaL-like"/>
</dbReference>
<evidence type="ECO:0000259" key="1">
    <source>
        <dbReference type="Pfam" id="PF13577"/>
    </source>
</evidence>
<dbReference type="Pfam" id="PF13577">
    <property type="entry name" value="SnoaL_4"/>
    <property type="match status" value="1"/>
</dbReference>
<feature type="domain" description="SnoaL-like" evidence="1">
    <location>
        <begin position="18"/>
        <end position="142"/>
    </location>
</feature>
<accession>A0A4Y3RVN0</accession>
<comment type="caution">
    <text evidence="2">The sequence shown here is derived from an EMBL/GenBank/DDBJ whole genome shotgun (WGS) entry which is preliminary data.</text>
</comment>
<proteinExistence type="predicted"/>
<reference evidence="2 3" key="1">
    <citation type="submission" date="2019-06" db="EMBL/GenBank/DDBJ databases">
        <title>Whole genome shotgun sequence of Streptomyces gardneri NBRC 12865.</title>
        <authorList>
            <person name="Hosoyama A."/>
            <person name="Uohara A."/>
            <person name="Ohji S."/>
            <person name="Ichikawa N."/>
        </authorList>
    </citation>
    <scope>NUCLEOTIDE SEQUENCE [LARGE SCALE GENOMIC DNA]</scope>
    <source>
        <strain evidence="2 3">NBRC 12865</strain>
    </source>
</reference>
<gene>
    <name evidence="2" type="ORF">SGA01_70800</name>
</gene>
<evidence type="ECO:0000313" key="3">
    <source>
        <dbReference type="Proteomes" id="UP000315226"/>
    </source>
</evidence>
<dbReference type="AlphaFoldDB" id="A0A4Y3RVN0"/>
<sequence>MPTVTSDAPATGAQTGLRHEVEEFYARHFQAGDGGDAAAWAEGFAVDGSFSSNARPEPVVSRAVILPAVTAMFAARTAEGVQHRHMLTQLTVEPREDGTVLTRSYVLVVSTPREGGPTLLASTLVTDVLNREDGALRILARHVDRDDLPPTSTL</sequence>
<organism evidence="2 3">
    <name type="scientific">Streptomyces gardneri</name>
    <dbReference type="NCBI Taxonomy" id="66892"/>
    <lineage>
        <taxon>Bacteria</taxon>
        <taxon>Bacillati</taxon>
        <taxon>Actinomycetota</taxon>
        <taxon>Actinomycetes</taxon>
        <taxon>Kitasatosporales</taxon>
        <taxon>Streptomycetaceae</taxon>
        <taxon>Streptomyces</taxon>
    </lineage>
</organism>
<protein>
    <recommendedName>
        <fullName evidence="1">SnoaL-like domain-containing protein</fullName>
    </recommendedName>
</protein>
<dbReference type="EMBL" id="BJMN01000058">
    <property type="protein sequence ID" value="GEB61475.1"/>
    <property type="molecule type" value="Genomic_DNA"/>
</dbReference>